<comment type="similarity">
    <text evidence="2">Belongs to the DedA family.</text>
</comment>
<dbReference type="InterPro" id="IPR032816">
    <property type="entry name" value="VTT_dom"/>
</dbReference>
<protein>
    <recommendedName>
        <fullName evidence="8">VTT domain-containing protein</fullName>
    </recommendedName>
</protein>
<dbReference type="PANTHER" id="PTHR30353:SF0">
    <property type="entry name" value="TRANSMEMBRANE PROTEIN"/>
    <property type="match status" value="1"/>
</dbReference>
<dbReference type="AlphaFoldDB" id="A0A7V8HPB6"/>
<evidence type="ECO:0000313" key="10">
    <source>
        <dbReference type="Proteomes" id="UP000029109"/>
    </source>
</evidence>
<organism evidence="9 10">
    <name type="scientific">Bifidobacterium pullorum</name>
    <dbReference type="NCBI Taxonomy" id="78448"/>
    <lineage>
        <taxon>Bacteria</taxon>
        <taxon>Bacillati</taxon>
        <taxon>Actinomycetota</taxon>
        <taxon>Actinomycetes</taxon>
        <taxon>Bifidobacteriales</taxon>
        <taxon>Bifidobacteriaceae</taxon>
        <taxon>Bifidobacterium</taxon>
    </lineage>
</organism>
<dbReference type="EMBL" id="JGZJ01000010">
    <property type="protein sequence ID" value="KFI80830.1"/>
    <property type="molecule type" value="Genomic_DNA"/>
</dbReference>
<feature type="transmembrane region" description="Helical" evidence="7">
    <location>
        <begin position="259"/>
        <end position="281"/>
    </location>
</feature>
<evidence type="ECO:0000256" key="7">
    <source>
        <dbReference type="SAM" id="Phobius"/>
    </source>
</evidence>
<dbReference type="PANTHER" id="PTHR30353">
    <property type="entry name" value="INNER MEMBRANE PROTEIN DEDA-RELATED"/>
    <property type="match status" value="1"/>
</dbReference>
<evidence type="ECO:0000256" key="1">
    <source>
        <dbReference type="ARBA" id="ARBA00004651"/>
    </source>
</evidence>
<reference evidence="9 10" key="1">
    <citation type="submission" date="2014-03" db="EMBL/GenBank/DDBJ databases">
        <title>Genomics of Bifidobacteria.</title>
        <authorList>
            <person name="Ventura M."/>
            <person name="Milani C."/>
            <person name="Lugli G.A."/>
        </authorList>
    </citation>
    <scope>NUCLEOTIDE SEQUENCE [LARGE SCALE GENOMIC DNA]</scope>
    <source>
        <strain evidence="9 10">LMG 21816</strain>
    </source>
</reference>
<dbReference type="Pfam" id="PF09335">
    <property type="entry name" value="VTT_dom"/>
    <property type="match status" value="1"/>
</dbReference>
<feature type="transmembrane region" description="Helical" evidence="7">
    <location>
        <begin position="117"/>
        <end position="138"/>
    </location>
</feature>
<keyword evidence="4 7" id="KW-0812">Transmembrane</keyword>
<feature type="transmembrane region" description="Helical" evidence="7">
    <location>
        <begin position="174"/>
        <end position="195"/>
    </location>
</feature>
<feature type="domain" description="VTT" evidence="8">
    <location>
        <begin position="148"/>
        <end position="279"/>
    </location>
</feature>
<dbReference type="GO" id="GO:0005886">
    <property type="term" value="C:plasma membrane"/>
    <property type="evidence" value="ECO:0007669"/>
    <property type="project" value="UniProtKB-SubCell"/>
</dbReference>
<proteinExistence type="inferred from homology"/>
<keyword evidence="6 7" id="KW-0472">Membrane</keyword>
<evidence type="ECO:0000256" key="3">
    <source>
        <dbReference type="ARBA" id="ARBA00022475"/>
    </source>
</evidence>
<evidence type="ECO:0000256" key="4">
    <source>
        <dbReference type="ARBA" id="ARBA00022692"/>
    </source>
</evidence>
<evidence type="ECO:0000313" key="9">
    <source>
        <dbReference type="EMBL" id="KFI80830.1"/>
    </source>
</evidence>
<keyword evidence="5 7" id="KW-1133">Transmembrane helix</keyword>
<dbReference type="InterPro" id="IPR032818">
    <property type="entry name" value="DedA-like"/>
</dbReference>
<evidence type="ECO:0000256" key="2">
    <source>
        <dbReference type="ARBA" id="ARBA00010792"/>
    </source>
</evidence>
<evidence type="ECO:0000256" key="5">
    <source>
        <dbReference type="ARBA" id="ARBA00022989"/>
    </source>
</evidence>
<name>A0A7V8HPB6_9BIFI</name>
<feature type="transmembrane region" description="Helical" evidence="7">
    <location>
        <begin position="144"/>
        <end position="162"/>
    </location>
</feature>
<sequence>MPPVNAVTYRTAALLSSLIEPLSSPVEFDSGGTADDTRDTSCPATVIGNWASPPRQGAAHPHCCHAAVWWVPANTDQHGERAGTRYTEDIQRYKAEGNVMGFVNFIIELLKDPRAAIASWIAMGVAPTLGFIFLIVFIETGVVFFPFLPGDSLLFAAGFFAAPDATTGESALPLMALLPVVWCAPIVGDQCNYFIGHFFGRRIIESGKVKALTPERLAKTEAMIEKWGPLAVFLGRFFPFIRTFMPFISGISGMRWARFTPFSVLGGLCWSTLFTLLGYFFGGIPVVQENFELVIVAILVISLIPTIVGLLKAKFGKKQPAAE</sequence>
<comment type="caution">
    <text evidence="9">The sequence shown here is derived from an EMBL/GenBank/DDBJ whole genome shotgun (WGS) entry which is preliminary data.</text>
</comment>
<feature type="transmembrane region" description="Helical" evidence="7">
    <location>
        <begin position="293"/>
        <end position="311"/>
    </location>
</feature>
<evidence type="ECO:0000259" key="8">
    <source>
        <dbReference type="Pfam" id="PF09335"/>
    </source>
</evidence>
<keyword evidence="3" id="KW-1003">Cell membrane</keyword>
<evidence type="ECO:0000256" key="6">
    <source>
        <dbReference type="ARBA" id="ARBA00023136"/>
    </source>
</evidence>
<gene>
    <name evidence="9" type="ORF">BPULL_0356</name>
</gene>
<accession>A0A7V8HPB6</accession>
<comment type="subcellular location">
    <subcellularLocation>
        <location evidence="1">Cell membrane</location>
        <topology evidence="1">Multi-pass membrane protein</topology>
    </subcellularLocation>
</comment>
<dbReference type="Proteomes" id="UP000029109">
    <property type="component" value="Unassembled WGS sequence"/>
</dbReference>